<dbReference type="SMART" id="SM00028">
    <property type="entry name" value="TPR"/>
    <property type="match status" value="3"/>
</dbReference>
<dbReference type="RefSeq" id="WP_187560108.1">
    <property type="nucleotide sequence ID" value="NZ_JACGWS010000001.1"/>
</dbReference>
<dbReference type="InterPro" id="IPR009057">
    <property type="entry name" value="Homeodomain-like_sf"/>
</dbReference>
<dbReference type="InterPro" id="IPR011990">
    <property type="entry name" value="TPR-like_helical_dom_sf"/>
</dbReference>
<dbReference type="Pfam" id="PF12833">
    <property type="entry name" value="HTH_18"/>
    <property type="match status" value="1"/>
</dbReference>
<evidence type="ECO:0000256" key="2">
    <source>
        <dbReference type="ARBA" id="ARBA00022490"/>
    </source>
</evidence>
<dbReference type="Proteomes" id="UP000619238">
    <property type="component" value="Unassembled WGS sequence"/>
</dbReference>
<dbReference type="InterPro" id="IPR051476">
    <property type="entry name" value="Bac_ResReg_Asp_Phosphatase"/>
</dbReference>
<comment type="caution">
    <text evidence="11">The sequence shown here is derived from an EMBL/GenBank/DDBJ whole genome shotgun (WGS) entry which is preliminary data.</text>
</comment>
<organism evidence="11 12">
    <name type="scientific">Kordia aestuariivivens</name>
    <dbReference type="NCBI Taxonomy" id="2759037"/>
    <lineage>
        <taxon>Bacteria</taxon>
        <taxon>Pseudomonadati</taxon>
        <taxon>Bacteroidota</taxon>
        <taxon>Flavobacteriia</taxon>
        <taxon>Flavobacteriales</taxon>
        <taxon>Flavobacteriaceae</taxon>
        <taxon>Kordia</taxon>
    </lineage>
</organism>
<evidence type="ECO:0000256" key="5">
    <source>
        <dbReference type="ARBA" id="ARBA00023015"/>
    </source>
</evidence>
<evidence type="ECO:0000259" key="10">
    <source>
        <dbReference type="PROSITE" id="PS01124"/>
    </source>
</evidence>
<evidence type="ECO:0000256" key="8">
    <source>
        <dbReference type="PROSITE-ProRule" id="PRU00339"/>
    </source>
</evidence>
<proteinExistence type="inferred from homology"/>
<dbReference type="InterPro" id="IPR019734">
    <property type="entry name" value="TPR_rpt"/>
</dbReference>
<keyword evidence="9" id="KW-1133">Transmembrane helix</keyword>
<dbReference type="PROSITE" id="PS01124">
    <property type="entry name" value="HTH_ARAC_FAMILY_2"/>
    <property type="match status" value="1"/>
</dbReference>
<dbReference type="InterPro" id="IPR018060">
    <property type="entry name" value="HTH_AraC"/>
</dbReference>
<dbReference type="PROSITE" id="PS50005">
    <property type="entry name" value="TPR"/>
    <property type="match status" value="1"/>
</dbReference>
<dbReference type="SUPFAM" id="SSF46689">
    <property type="entry name" value="Homeodomain-like"/>
    <property type="match status" value="1"/>
</dbReference>
<dbReference type="PANTHER" id="PTHR46630">
    <property type="entry name" value="TETRATRICOPEPTIDE REPEAT PROTEIN 29"/>
    <property type="match status" value="1"/>
</dbReference>
<reference evidence="11 12" key="1">
    <citation type="submission" date="2020-07" db="EMBL/GenBank/DDBJ databases">
        <title>Description of Kordia aestuariivivens sp. nov., isolated from a tidal flat.</title>
        <authorList>
            <person name="Park S."/>
            <person name="Yoon J.-H."/>
        </authorList>
    </citation>
    <scope>NUCLEOTIDE SEQUENCE [LARGE SCALE GENOMIC DNA]</scope>
    <source>
        <strain evidence="11 12">YSTF-M3</strain>
    </source>
</reference>
<comment type="similarity">
    <text evidence="7">Belongs to the Rap family.</text>
</comment>
<gene>
    <name evidence="11" type="ORF">H2O64_00150</name>
</gene>
<evidence type="ECO:0000256" key="7">
    <source>
        <dbReference type="ARBA" id="ARBA00038253"/>
    </source>
</evidence>
<name>A0ABR7Q3D1_9FLAO</name>
<feature type="repeat" description="TPR" evidence="8">
    <location>
        <begin position="141"/>
        <end position="174"/>
    </location>
</feature>
<evidence type="ECO:0000256" key="4">
    <source>
        <dbReference type="ARBA" id="ARBA00022803"/>
    </source>
</evidence>
<evidence type="ECO:0000256" key="9">
    <source>
        <dbReference type="SAM" id="Phobius"/>
    </source>
</evidence>
<dbReference type="EMBL" id="JACGWS010000001">
    <property type="protein sequence ID" value="MBC8753060.1"/>
    <property type="molecule type" value="Genomic_DNA"/>
</dbReference>
<feature type="transmembrane region" description="Helical" evidence="9">
    <location>
        <begin position="419"/>
        <end position="438"/>
    </location>
</feature>
<sequence length="596" mass="69221">MKPLFNFSIFFITPRSWLSTFAVVLFSYLQKQLLFVVLFLLVLNGVSAQEDSGFILPDSLQQKTYTTLRTSFERVKNDSLQRVLYAESYLAKATKEKDVLQMTIGYELLGIAHKNDYRKSFRYYDKGIALSKTLKHERYPAVLYTYKGAVSYSKGNYKEALENYLQAIDYTEMNENLELLSANKHNVGILKKRLELHDEALLIFKESYQHDLQNPNRDPNDFMRSYLALADVYTLMHQVDSSRKYNSEGIKIASKENDTKVYNFLVFTEGRNLFLEGNYQTAIDSLSQTISNFVASTDKLPLIDAYLFLGKAHDSLQQKEIAISYYKKVDSVFSLNPNHISTRVMESYDALYSYYKEQEDKTKAVFYIEKALFASSQLSKDYRRLSAKIAQKYDRRVLLSKQKQLNEELENKDKQYNSIVLLAIVLFAVFLLILIGFYSKQQRLRKRFQEFVKAHETSVSNEKTVVDKLDVKEIGVPEEVINQLLEKLQHFEIKNTFITNDITLTGLAKKFQTNSAYLSKVINTYKNKKFAAYLNDLRIDYAIDKIQNDSQFLLYTIKAIALEVGFNNSQSFARAFKRKTKMQPSDFIQQVKHSNS</sequence>
<keyword evidence="9" id="KW-0812">Transmembrane</keyword>
<keyword evidence="2" id="KW-0963">Cytoplasm</keyword>
<keyword evidence="6" id="KW-0804">Transcription</keyword>
<comment type="subcellular location">
    <subcellularLocation>
        <location evidence="1">Cytoplasm</location>
    </subcellularLocation>
</comment>
<evidence type="ECO:0000256" key="1">
    <source>
        <dbReference type="ARBA" id="ARBA00004496"/>
    </source>
</evidence>
<keyword evidence="5" id="KW-0805">Transcription regulation</keyword>
<protein>
    <submittedName>
        <fullName evidence="11">Helix-turn-helix domain-containing protein</fullName>
    </submittedName>
</protein>
<dbReference type="SUPFAM" id="SSF48452">
    <property type="entry name" value="TPR-like"/>
    <property type="match status" value="2"/>
</dbReference>
<keyword evidence="4 8" id="KW-0802">TPR repeat</keyword>
<dbReference type="SMART" id="SM00342">
    <property type="entry name" value="HTH_ARAC"/>
    <property type="match status" value="1"/>
</dbReference>
<evidence type="ECO:0000256" key="3">
    <source>
        <dbReference type="ARBA" id="ARBA00022737"/>
    </source>
</evidence>
<dbReference type="Gene3D" id="1.25.40.10">
    <property type="entry name" value="Tetratricopeptide repeat domain"/>
    <property type="match status" value="2"/>
</dbReference>
<keyword evidence="12" id="KW-1185">Reference proteome</keyword>
<evidence type="ECO:0000313" key="11">
    <source>
        <dbReference type="EMBL" id="MBC8753060.1"/>
    </source>
</evidence>
<evidence type="ECO:0000256" key="6">
    <source>
        <dbReference type="ARBA" id="ARBA00023163"/>
    </source>
</evidence>
<keyword evidence="3" id="KW-0677">Repeat</keyword>
<evidence type="ECO:0000313" key="12">
    <source>
        <dbReference type="Proteomes" id="UP000619238"/>
    </source>
</evidence>
<dbReference type="PANTHER" id="PTHR46630:SF1">
    <property type="entry name" value="TETRATRICOPEPTIDE REPEAT PROTEIN 29"/>
    <property type="match status" value="1"/>
</dbReference>
<dbReference type="Pfam" id="PF13181">
    <property type="entry name" value="TPR_8"/>
    <property type="match status" value="1"/>
</dbReference>
<keyword evidence="9" id="KW-0472">Membrane</keyword>
<accession>A0ABR7Q3D1</accession>
<dbReference type="Gene3D" id="1.10.10.60">
    <property type="entry name" value="Homeodomain-like"/>
    <property type="match status" value="2"/>
</dbReference>
<feature type="domain" description="HTH araC/xylS-type" evidence="10">
    <location>
        <begin position="478"/>
        <end position="590"/>
    </location>
</feature>